<dbReference type="AlphaFoldDB" id="A0A336NE92"/>
<organism evidence="1 2">
    <name type="scientific">Bartonella grahamii</name>
    <dbReference type="NCBI Taxonomy" id="33045"/>
    <lineage>
        <taxon>Bacteria</taxon>
        <taxon>Pseudomonadati</taxon>
        <taxon>Pseudomonadota</taxon>
        <taxon>Alphaproteobacteria</taxon>
        <taxon>Hyphomicrobiales</taxon>
        <taxon>Bartonellaceae</taxon>
        <taxon>Bartonella</taxon>
    </lineage>
</organism>
<reference evidence="1 2" key="1">
    <citation type="submission" date="2018-06" db="EMBL/GenBank/DDBJ databases">
        <authorList>
            <consortium name="Pathogen Informatics"/>
            <person name="Doyle S."/>
        </authorList>
    </citation>
    <scope>NUCLEOTIDE SEQUENCE [LARGE SCALE GENOMIC DNA]</scope>
    <source>
        <strain evidence="1 2">NCTC12860</strain>
    </source>
</reference>
<gene>
    <name evidence="1" type="ORF">NCTC12860_01084</name>
</gene>
<dbReference type="Proteomes" id="UP000253846">
    <property type="component" value="Unassembled WGS sequence"/>
</dbReference>
<evidence type="ECO:0000313" key="2">
    <source>
        <dbReference type="Proteomes" id="UP000253846"/>
    </source>
</evidence>
<dbReference type="EMBL" id="UFTD01000001">
    <property type="protein sequence ID" value="SSZ39863.1"/>
    <property type="molecule type" value="Genomic_DNA"/>
</dbReference>
<proteinExistence type="predicted"/>
<name>A0A336NE92_BARGR</name>
<accession>A0A336NE92</accession>
<sequence length="102" mass="11286">MEAGIFTASLGRWLANKELCPRDIFCAFKLILFILKVEVLLLTVVRCCCDNKLRYLSETFMALALRCAVVLKPLHGSLFHREGIIGSVLGGFVTADLDVVVV</sequence>
<protein>
    <submittedName>
        <fullName evidence="1">Uncharacterized protein</fullName>
    </submittedName>
</protein>
<evidence type="ECO:0000313" key="1">
    <source>
        <dbReference type="EMBL" id="SSZ39863.1"/>
    </source>
</evidence>